<organism evidence="2 3">
    <name type="scientific">Diabrotica balteata</name>
    <name type="common">Banded cucumber beetle</name>
    <dbReference type="NCBI Taxonomy" id="107213"/>
    <lineage>
        <taxon>Eukaryota</taxon>
        <taxon>Metazoa</taxon>
        <taxon>Ecdysozoa</taxon>
        <taxon>Arthropoda</taxon>
        <taxon>Hexapoda</taxon>
        <taxon>Insecta</taxon>
        <taxon>Pterygota</taxon>
        <taxon>Neoptera</taxon>
        <taxon>Endopterygota</taxon>
        <taxon>Coleoptera</taxon>
        <taxon>Polyphaga</taxon>
        <taxon>Cucujiformia</taxon>
        <taxon>Chrysomeloidea</taxon>
        <taxon>Chrysomelidae</taxon>
        <taxon>Galerucinae</taxon>
        <taxon>Diabroticina</taxon>
        <taxon>Diabroticites</taxon>
        <taxon>Diabrotica</taxon>
    </lineage>
</organism>
<sequence length="393" mass="43233">MSKLPGLKSKSNNDVMAKEYQKRTFPNMAGARSRTLVKLAFSSSIGELSEYQASSVSQPSSSQGDSSKLVVEVTGAQVLSTASKPVVEQQNIRGRELLAPSSEPTASIGAITPSIECHDVMECRTQIHPVEKLDEVMQEQSDTDFSSGSDEFYAPFESETHTDVTADDVTNIHSVADIPTIQQPQSMSDTDQNIIIDQEQQKPRKHKGQVNRNEWKRLKNAKLRLEGKSYVGFEKQENGKYKQTKIKESRCLGSRCKGHPQPKKGKEGPRQDFKCNTIEYVGAYTSDQQGFIDGRCDTLPRPAAWILANIGSFKISGADNVPILPLTQAGDDPTLESFLSGGYQNICRYVQAHGPGQPPVPEPDVEAVRTATQFLLLMVFGGNNRFNANTTAF</sequence>
<protein>
    <submittedName>
        <fullName evidence="2">Uncharacterized protein</fullName>
    </submittedName>
</protein>
<gene>
    <name evidence="2" type="ORF">DIABBA_LOCUS13328</name>
</gene>
<evidence type="ECO:0000313" key="3">
    <source>
        <dbReference type="Proteomes" id="UP001153709"/>
    </source>
</evidence>
<dbReference type="EMBL" id="OU898284">
    <property type="protein sequence ID" value="CAG9840704.1"/>
    <property type="molecule type" value="Genomic_DNA"/>
</dbReference>
<reference evidence="2" key="1">
    <citation type="submission" date="2022-01" db="EMBL/GenBank/DDBJ databases">
        <authorList>
            <person name="King R."/>
        </authorList>
    </citation>
    <scope>NUCLEOTIDE SEQUENCE</scope>
</reference>
<evidence type="ECO:0000256" key="1">
    <source>
        <dbReference type="SAM" id="MobiDB-lite"/>
    </source>
</evidence>
<dbReference type="AlphaFoldDB" id="A0A9N9T856"/>
<dbReference type="OrthoDB" id="6781951at2759"/>
<name>A0A9N9T856_DIABA</name>
<proteinExistence type="predicted"/>
<feature type="region of interest" description="Disordered" evidence="1">
    <location>
        <begin position="1"/>
        <end position="27"/>
    </location>
</feature>
<evidence type="ECO:0000313" key="2">
    <source>
        <dbReference type="EMBL" id="CAG9840704.1"/>
    </source>
</evidence>
<keyword evidence="3" id="KW-1185">Reference proteome</keyword>
<accession>A0A9N9T856</accession>
<dbReference type="Proteomes" id="UP001153709">
    <property type="component" value="Chromosome 9"/>
</dbReference>